<organism evidence="6 7">
    <name type="scientific">Gottfriedia endophytica</name>
    <dbReference type="NCBI Taxonomy" id="2820819"/>
    <lineage>
        <taxon>Bacteria</taxon>
        <taxon>Bacillati</taxon>
        <taxon>Bacillota</taxon>
        <taxon>Bacilli</taxon>
        <taxon>Bacillales</taxon>
        <taxon>Bacillaceae</taxon>
        <taxon>Gottfriedia</taxon>
    </lineage>
</organism>
<dbReference type="GO" id="GO:0005829">
    <property type="term" value="C:cytosol"/>
    <property type="evidence" value="ECO:0007669"/>
    <property type="project" value="TreeGrafter"/>
</dbReference>
<dbReference type="Pfam" id="PF00126">
    <property type="entry name" value="HTH_1"/>
    <property type="match status" value="1"/>
</dbReference>
<dbReference type="GO" id="GO:0003677">
    <property type="term" value="F:DNA binding"/>
    <property type="evidence" value="ECO:0007669"/>
    <property type="project" value="UniProtKB-KW"/>
</dbReference>
<dbReference type="Gene3D" id="1.10.10.10">
    <property type="entry name" value="Winged helix-like DNA-binding domain superfamily/Winged helix DNA-binding domain"/>
    <property type="match status" value="1"/>
</dbReference>
<reference evidence="6" key="1">
    <citation type="submission" date="2021-04" db="EMBL/GenBank/DDBJ databases">
        <title>Genome seq and assembly of Bacillus sp.</title>
        <authorList>
            <person name="Chhetri G."/>
        </authorList>
    </citation>
    <scope>NUCLEOTIDE SEQUENCE</scope>
    <source>
        <strain evidence="6">RG28</strain>
    </source>
</reference>
<dbReference type="SUPFAM" id="SSF46785">
    <property type="entry name" value="Winged helix' DNA-binding domain"/>
    <property type="match status" value="1"/>
</dbReference>
<evidence type="ECO:0000313" key="7">
    <source>
        <dbReference type="Proteomes" id="UP000682134"/>
    </source>
</evidence>
<dbReference type="GO" id="GO:0003700">
    <property type="term" value="F:DNA-binding transcription factor activity"/>
    <property type="evidence" value="ECO:0007669"/>
    <property type="project" value="InterPro"/>
</dbReference>
<dbReference type="EMBL" id="JAGIYQ010000005">
    <property type="protein sequence ID" value="MBP0725351.1"/>
    <property type="molecule type" value="Genomic_DNA"/>
</dbReference>
<evidence type="ECO:0000256" key="4">
    <source>
        <dbReference type="ARBA" id="ARBA00023163"/>
    </source>
</evidence>
<dbReference type="SUPFAM" id="SSF53850">
    <property type="entry name" value="Periplasmic binding protein-like II"/>
    <property type="match status" value="1"/>
</dbReference>
<evidence type="ECO:0000313" key="6">
    <source>
        <dbReference type="EMBL" id="MBP0725351.1"/>
    </source>
</evidence>
<evidence type="ECO:0000256" key="2">
    <source>
        <dbReference type="ARBA" id="ARBA00023015"/>
    </source>
</evidence>
<dbReference type="CDD" id="cd05466">
    <property type="entry name" value="PBP2_LTTR_substrate"/>
    <property type="match status" value="1"/>
</dbReference>
<dbReference type="InterPro" id="IPR036388">
    <property type="entry name" value="WH-like_DNA-bd_sf"/>
</dbReference>
<dbReference type="RefSeq" id="WP_209404823.1">
    <property type="nucleotide sequence ID" value="NZ_JAGIYQ010000005.1"/>
</dbReference>
<dbReference type="Gene3D" id="3.40.190.290">
    <property type="match status" value="1"/>
</dbReference>
<accession>A0A940NR52</accession>
<dbReference type="PROSITE" id="PS50931">
    <property type="entry name" value="HTH_LYSR"/>
    <property type="match status" value="1"/>
</dbReference>
<keyword evidence="7" id="KW-1185">Reference proteome</keyword>
<dbReference type="InterPro" id="IPR050950">
    <property type="entry name" value="HTH-type_LysR_regulators"/>
</dbReference>
<name>A0A940NR52_9BACI</name>
<dbReference type="InterPro" id="IPR005119">
    <property type="entry name" value="LysR_subst-bd"/>
</dbReference>
<comment type="similarity">
    <text evidence="1">Belongs to the LysR transcriptional regulatory family.</text>
</comment>
<evidence type="ECO:0000256" key="3">
    <source>
        <dbReference type="ARBA" id="ARBA00023125"/>
    </source>
</evidence>
<feature type="domain" description="HTH lysR-type" evidence="5">
    <location>
        <begin position="1"/>
        <end position="59"/>
    </location>
</feature>
<keyword evidence="2" id="KW-0805">Transcription regulation</keyword>
<dbReference type="InterPro" id="IPR036390">
    <property type="entry name" value="WH_DNA-bd_sf"/>
</dbReference>
<dbReference type="PRINTS" id="PR00039">
    <property type="entry name" value="HTHLYSR"/>
</dbReference>
<dbReference type="PANTHER" id="PTHR30419:SF28">
    <property type="entry name" value="HTH-TYPE TRANSCRIPTIONAL REGULATOR BSDA"/>
    <property type="match status" value="1"/>
</dbReference>
<comment type="caution">
    <text evidence="6">The sequence shown here is derived from an EMBL/GenBank/DDBJ whole genome shotgun (WGS) entry which is preliminary data.</text>
</comment>
<dbReference type="PANTHER" id="PTHR30419">
    <property type="entry name" value="HTH-TYPE TRANSCRIPTIONAL REGULATOR YBHD"/>
    <property type="match status" value="1"/>
</dbReference>
<dbReference type="Proteomes" id="UP000682134">
    <property type="component" value="Unassembled WGS sequence"/>
</dbReference>
<protein>
    <submittedName>
        <fullName evidence="6">LysR family transcriptional regulator</fullName>
    </submittedName>
</protein>
<evidence type="ECO:0000259" key="5">
    <source>
        <dbReference type="PROSITE" id="PS50931"/>
    </source>
</evidence>
<keyword evidence="4" id="KW-0804">Transcription</keyword>
<gene>
    <name evidence="6" type="ORF">J5Y03_09135</name>
</gene>
<proteinExistence type="inferred from homology"/>
<dbReference type="Pfam" id="PF03466">
    <property type="entry name" value="LysR_substrate"/>
    <property type="match status" value="1"/>
</dbReference>
<dbReference type="FunFam" id="1.10.10.10:FF:000001">
    <property type="entry name" value="LysR family transcriptional regulator"/>
    <property type="match status" value="1"/>
</dbReference>
<sequence length="301" mass="34096">MTFEQILYIVEVAKHRSLSVAAQNLHVTQSGISQAITNLEKELGLKIFYRSRGQGAVPTDEGKIILKQAYEVIRKVEEIKETANSFLSTEAEELKISSSPGLTTFLVKAVSTFNHEFQDVHMEYAEKNVSAVLEDVRQHKTDIGLITYSSDWNINLEGVSFEVLFEGKQKVYVSKHSPLANLSSVTPQELLNQTLVTYKGEFMQYFIKEFFNKYKPLRILFTSNNIEGVLQAIIENSAITFSPDFIMKNYQPIIKGDILPIDLVNHEPVNFSIGLVLPEDKNLSTLAKKYIDYLKSETITC</sequence>
<keyword evidence="3" id="KW-0238">DNA-binding</keyword>
<evidence type="ECO:0000256" key="1">
    <source>
        <dbReference type="ARBA" id="ARBA00009437"/>
    </source>
</evidence>
<dbReference type="AlphaFoldDB" id="A0A940NR52"/>
<dbReference type="InterPro" id="IPR000847">
    <property type="entry name" value="LysR_HTH_N"/>
</dbReference>